<evidence type="ECO:0000313" key="2">
    <source>
        <dbReference type="Proteomes" id="UP000021369"/>
    </source>
</evidence>
<dbReference type="Proteomes" id="UP000021369">
    <property type="component" value="Unassembled WGS sequence"/>
</dbReference>
<keyword evidence="2" id="KW-1185">Reference proteome</keyword>
<dbReference type="EMBL" id="JEOB01000004">
    <property type="protein sequence ID" value="EXM38516.1"/>
    <property type="molecule type" value="Genomic_DNA"/>
</dbReference>
<comment type="caution">
    <text evidence="1">The sequence shown here is derived from an EMBL/GenBank/DDBJ whole genome shotgun (WGS) entry which is preliminary data.</text>
</comment>
<sequence>MITITQKEYFALREKIKDLSVKVCSKRKRGANSKTYYCEERPVVLREVNKMREAEIVGQ</sequence>
<reference evidence="1 2" key="1">
    <citation type="submission" date="2013-06" db="EMBL/GenBank/DDBJ databases">
        <title>Rumen cellulosomics: divergent fiber-degrading strategies revealed by comparative genome-wide analysis of six Ruminococcal strains.</title>
        <authorList>
            <person name="Dassa B."/>
            <person name="Borovok I."/>
            <person name="Lamed R."/>
            <person name="Flint H."/>
            <person name="Yeoman C.J."/>
            <person name="White B."/>
            <person name="Bayer E.A."/>
        </authorList>
    </citation>
    <scope>NUCLEOTIDE SEQUENCE [LARGE SCALE GENOMIC DNA]</scope>
    <source>
        <strain evidence="1 2">SY3</strain>
    </source>
</reference>
<name>A0A011VTG7_RUMAL</name>
<dbReference type="RefSeq" id="WP_037289307.1">
    <property type="nucleotide sequence ID" value="NZ_JEOB01000004.1"/>
</dbReference>
<dbReference type="AlphaFoldDB" id="A0A011VTG7"/>
<gene>
    <name evidence="1" type="ORF">RASY3_14385</name>
</gene>
<organism evidence="1 2">
    <name type="scientific">Ruminococcus albus SY3</name>
    <dbReference type="NCBI Taxonomy" id="1341156"/>
    <lineage>
        <taxon>Bacteria</taxon>
        <taxon>Bacillati</taxon>
        <taxon>Bacillota</taxon>
        <taxon>Clostridia</taxon>
        <taxon>Eubacteriales</taxon>
        <taxon>Oscillospiraceae</taxon>
        <taxon>Ruminococcus</taxon>
    </lineage>
</organism>
<dbReference type="PATRIC" id="fig|1341156.4.peg.2534"/>
<proteinExistence type="predicted"/>
<evidence type="ECO:0000313" key="1">
    <source>
        <dbReference type="EMBL" id="EXM38516.1"/>
    </source>
</evidence>
<accession>A0A011VTG7</accession>
<protein>
    <submittedName>
        <fullName evidence="1">Uncharacterized protein</fullName>
    </submittedName>
</protein>